<dbReference type="STRING" id="861299.J421_2781"/>
<keyword evidence="11" id="KW-1185">Reference proteome</keyword>
<dbReference type="EMBL" id="CP007128">
    <property type="protein sequence ID" value="AHG90318.1"/>
    <property type="molecule type" value="Genomic_DNA"/>
</dbReference>
<dbReference type="OrthoDB" id="9802589at2"/>
<dbReference type="FunFam" id="3.90.1170.10:FF:000001">
    <property type="entry name" value="50S ribosomal protein L16"/>
    <property type="match status" value="1"/>
</dbReference>
<dbReference type="InterPro" id="IPR047873">
    <property type="entry name" value="Ribosomal_uL16"/>
</dbReference>
<organism evidence="10 11">
    <name type="scientific">Gemmatirosa kalamazoonensis</name>
    <dbReference type="NCBI Taxonomy" id="861299"/>
    <lineage>
        <taxon>Bacteria</taxon>
        <taxon>Pseudomonadati</taxon>
        <taxon>Gemmatimonadota</taxon>
        <taxon>Gemmatimonadia</taxon>
        <taxon>Gemmatimonadales</taxon>
        <taxon>Gemmatimonadaceae</taxon>
        <taxon>Gemmatirosa</taxon>
    </lineage>
</organism>
<evidence type="ECO:0000256" key="1">
    <source>
        <dbReference type="ARBA" id="ARBA00008931"/>
    </source>
</evidence>
<dbReference type="PANTHER" id="PTHR12220:SF13">
    <property type="entry name" value="LARGE RIBOSOMAL SUBUNIT PROTEIN UL16M"/>
    <property type="match status" value="1"/>
</dbReference>
<dbReference type="HOGENOM" id="CLU_078858_2_1_0"/>
<sequence>MLSPKRVKFRKMFKGRMTGLSHRGSEISFGHFGLMALEPGWVSARQIEAARVALTRHIKRGGKVWIRIFPDKPITKKPAETRMGKGKGSPELWVAVVKPGRMMFELEGVTREVAETAFALAAAKLSVKSKFVVREEAHTDEA</sequence>
<dbReference type="PATRIC" id="fig|861299.3.peg.2833"/>
<dbReference type="InterPro" id="IPR000114">
    <property type="entry name" value="Ribosomal_uL16_bact-type"/>
</dbReference>
<keyword evidence="4 7" id="KW-0689">Ribosomal protein</keyword>
<dbReference type="InterPro" id="IPR016180">
    <property type="entry name" value="Ribosomal_uL16_dom"/>
</dbReference>
<evidence type="ECO:0000256" key="2">
    <source>
        <dbReference type="ARBA" id="ARBA00022555"/>
    </source>
</evidence>
<accession>W0RLL2</accession>
<dbReference type="GO" id="GO:0019843">
    <property type="term" value="F:rRNA binding"/>
    <property type="evidence" value="ECO:0007669"/>
    <property type="project" value="UniProtKB-UniRule"/>
</dbReference>
<evidence type="ECO:0000256" key="9">
    <source>
        <dbReference type="RuleBase" id="RU004414"/>
    </source>
</evidence>
<comment type="subunit">
    <text evidence="7 9">Part of the 50S ribosomal subunit.</text>
</comment>
<keyword evidence="3 7" id="KW-0699">rRNA-binding</keyword>
<evidence type="ECO:0000256" key="6">
    <source>
        <dbReference type="ARBA" id="ARBA00035198"/>
    </source>
</evidence>
<dbReference type="InterPro" id="IPR020798">
    <property type="entry name" value="Ribosomal_uL16_CS"/>
</dbReference>
<reference evidence="10 11" key="1">
    <citation type="journal article" date="2014" name="Genome Announc.">
        <title>Genome Sequence and Methylome of Soil Bacterium Gemmatirosa kalamazoonensis KBS708T, a Member of the Rarely Cultivated Gemmatimonadetes Phylum.</title>
        <authorList>
            <person name="Debruyn J.M."/>
            <person name="Radosevich M."/>
            <person name="Wommack K.E."/>
            <person name="Polson S.W."/>
            <person name="Hauser L.J."/>
            <person name="Fawaz M.N."/>
            <person name="Korlach J."/>
            <person name="Tsai Y.C."/>
        </authorList>
    </citation>
    <scope>NUCLEOTIDE SEQUENCE [LARGE SCALE GENOMIC DNA]</scope>
    <source>
        <strain evidence="10 11">KBS708</strain>
    </source>
</reference>
<evidence type="ECO:0000256" key="5">
    <source>
        <dbReference type="ARBA" id="ARBA00023274"/>
    </source>
</evidence>
<dbReference type="PRINTS" id="PR00060">
    <property type="entry name" value="RIBOSOMALL16"/>
</dbReference>
<name>W0RLL2_9BACT</name>
<evidence type="ECO:0000313" key="11">
    <source>
        <dbReference type="Proteomes" id="UP000019151"/>
    </source>
</evidence>
<proteinExistence type="inferred from homology"/>
<dbReference type="InParanoid" id="W0RLL2"/>
<dbReference type="Proteomes" id="UP000019151">
    <property type="component" value="Chromosome"/>
</dbReference>
<dbReference type="PANTHER" id="PTHR12220">
    <property type="entry name" value="50S/60S RIBOSOMAL PROTEIN L16"/>
    <property type="match status" value="1"/>
</dbReference>
<dbReference type="eggNOG" id="COG0197">
    <property type="taxonomic scope" value="Bacteria"/>
</dbReference>
<evidence type="ECO:0000256" key="3">
    <source>
        <dbReference type="ARBA" id="ARBA00022730"/>
    </source>
</evidence>
<dbReference type="Pfam" id="PF00252">
    <property type="entry name" value="Ribosomal_L16"/>
    <property type="match status" value="1"/>
</dbReference>
<comment type="function">
    <text evidence="7 9">Binds 23S rRNA and is also seen to make contacts with the A and possibly P site tRNAs.</text>
</comment>
<evidence type="ECO:0000256" key="4">
    <source>
        <dbReference type="ARBA" id="ARBA00022980"/>
    </source>
</evidence>
<dbReference type="NCBIfam" id="TIGR01164">
    <property type="entry name" value="rplP_bact"/>
    <property type="match status" value="1"/>
</dbReference>
<comment type="similarity">
    <text evidence="1 7 8">Belongs to the universal ribosomal protein uL16 family.</text>
</comment>
<dbReference type="FunCoup" id="W0RLL2">
    <property type="interactions" value="463"/>
</dbReference>
<dbReference type="GO" id="GO:0003735">
    <property type="term" value="F:structural constituent of ribosome"/>
    <property type="evidence" value="ECO:0007669"/>
    <property type="project" value="InterPro"/>
</dbReference>
<gene>
    <name evidence="7" type="primary">rplP</name>
    <name evidence="10" type="ORF">J421_2781</name>
</gene>
<dbReference type="InterPro" id="IPR036920">
    <property type="entry name" value="Ribosomal_uL16_sf"/>
</dbReference>
<keyword evidence="7 9" id="KW-0694">RNA-binding</keyword>
<dbReference type="SUPFAM" id="SSF54686">
    <property type="entry name" value="Ribosomal protein L16p/L10e"/>
    <property type="match status" value="1"/>
</dbReference>
<dbReference type="GO" id="GO:0022625">
    <property type="term" value="C:cytosolic large ribosomal subunit"/>
    <property type="evidence" value="ECO:0007669"/>
    <property type="project" value="TreeGrafter"/>
</dbReference>
<dbReference type="HAMAP" id="MF_01342">
    <property type="entry name" value="Ribosomal_uL16"/>
    <property type="match status" value="1"/>
</dbReference>
<keyword evidence="5 7" id="KW-0687">Ribonucleoprotein</keyword>
<dbReference type="PROSITE" id="PS00701">
    <property type="entry name" value="RIBOSOMAL_L16_2"/>
    <property type="match status" value="1"/>
</dbReference>
<evidence type="ECO:0000313" key="10">
    <source>
        <dbReference type="EMBL" id="AHG90318.1"/>
    </source>
</evidence>
<dbReference type="RefSeq" id="WP_025411790.1">
    <property type="nucleotide sequence ID" value="NZ_CP007128.1"/>
</dbReference>
<keyword evidence="2 7" id="KW-0820">tRNA-binding</keyword>
<protein>
    <recommendedName>
        <fullName evidence="6 7">Large ribosomal subunit protein uL16</fullName>
    </recommendedName>
</protein>
<evidence type="ECO:0000256" key="7">
    <source>
        <dbReference type="HAMAP-Rule" id="MF_01342"/>
    </source>
</evidence>
<dbReference type="Gene3D" id="3.90.1170.10">
    <property type="entry name" value="Ribosomal protein L10e/L16"/>
    <property type="match status" value="1"/>
</dbReference>
<dbReference type="CDD" id="cd01433">
    <property type="entry name" value="Ribosomal_L16_L10e"/>
    <property type="match status" value="1"/>
</dbReference>
<dbReference type="KEGG" id="gba:J421_2781"/>
<dbReference type="GO" id="GO:0006412">
    <property type="term" value="P:translation"/>
    <property type="evidence" value="ECO:0007669"/>
    <property type="project" value="UniProtKB-UniRule"/>
</dbReference>
<dbReference type="AlphaFoldDB" id="W0RLL2"/>
<dbReference type="GO" id="GO:0000049">
    <property type="term" value="F:tRNA binding"/>
    <property type="evidence" value="ECO:0007669"/>
    <property type="project" value="UniProtKB-KW"/>
</dbReference>
<dbReference type="PROSITE" id="PS00586">
    <property type="entry name" value="RIBOSOMAL_L16_1"/>
    <property type="match status" value="1"/>
</dbReference>
<evidence type="ECO:0000256" key="8">
    <source>
        <dbReference type="RuleBase" id="RU004413"/>
    </source>
</evidence>